<sequence>MNLLLRRVVKDAKCPLCLNEDESIMHAIWECPAAIDVWAEKGNPVHKWRVGIGDFFQLWEEMNSKLSTEHLELMVMIMRNIWYRRNKYVFEKKFLDPASVLQVSLSGWEDFKLATGREEGAINQSVKRGVAGGKEWKKPVGSFLKANFDAAINISSKKLGVGVVIRDDRGELVAACSAIRVFSSVAYVAECYALWEAMVLCEELGLGAVIFEGDAKGVIEAVSKEEKNDSCWGHLVEGLQQKLRMFDRWETGFVHREGNEVAHQLAKLAIHGECDMYWVEEGPELITNQLLIDKLYMDTDTRC</sequence>
<feature type="domain" description="RNase H type-1" evidence="1">
    <location>
        <begin position="147"/>
        <end position="269"/>
    </location>
</feature>
<dbReference type="Proteomes" id="UP000235220">
    <property type="component" value="Chromosome 15"/>
</dbReference>
<dbReference type="PANTHER" id="PTHR47074:SF48">
    <property type="entry name" value="POLYNUCLEOTIDYL TRANSFERASE, RIBONUCLEASE H-LIKE SUPERFAMILY PROTEIN"/>
    <property type="match status" value="1"/>
</dbReference>
<evidence type="ECO:0000313" key="2">
    <source>
        <dbReference type="Proteomes" id="UP000235220"/>
    </source>
</evidence>
<keyword evidence="2" id="KW-1185">Reference proteome</keyword>
<dbReference type="GO" id="GO:0003676">
    <property type="term" value="F:nucleic acid binding"/>
    <property type="evidence" value="ECO:0007669"/>
    <property type="project" value="InterPro"/>
</dbReference>
<dbReference type="Pfam" id="PF13456">
    <property type="entry name" value="RVT_3"/>
    <property type="match status" value="1"/>
</dbReference>
<reference evidence="3" key="1">
    <citation type="submission" date="2025-08" db="UniProtKB">
        <authorList>
            <consortium name="RefSeq"/>
        </authorList>
    </citation>
    <scope>IDENTIFICATION</scope>
    <source>
        <tissue evidence="3">Leaves</tissue>
    </source>
</reference>
<dbReference type="GO" id="GO:0004523">
    <property type="term" value="F:RNA-DNA hybrid ribonuclease activity"/>
    <property type="evidence" value="ECO:0007669"/>
    <property type="project" value="InterPro"/>
</dbReference>
<dbReference type="InParanoid" id="A0A6P9E1M0"/>
<dbReference type="AlphaFoldDB" id="A0A6P9E1M0"/>
<dbReference type="InterPro" id="IPR012337">
    <property type="entry name" value="RNaseH-like_sf"/>
</dbReference>
<evidence type="ECO:0000259" key="1">
    <source>
        <dbReference type="Pfam" id="PF13456"/>
    </source>
</evidence>
<dbReference type="InterPro" id="IPR052929">
    <property type="entry name" value="RNase_H-like_EbsB-rel"/>
</dbReference>
<dbReference type="Gene3D" id="3.30.420.10">
    <property type="entry name" value="Ribonuclease H-like superfamily/Ribonuclease H"/>
    <property type="match status" value="1"/>
</dbReference>
<dbReference type="PANTHER" id="PTHR47074">
    <property type="entry name" value="BNAC02G40300D PROTEIN"/>
    <property type="match status" value="1"/>
</dbReference>
<dbReference type="OrthoDB" id="1100063at2759"/>
<dbReference type="KEGG" id="jre:118344735"/>
<dbReference type="GeneID" id="118344735"/>
<organism evidence="2 3">
    <name type="scientific">Juglans regia</name>
    <name type="common">English walnut</name>
    <dbReference type="NCBI Taxonomy" id="51240"/>
    <lineage>
        <taxon>Eukaryota</taxon>
        <taxon>Viridiplantae</taxon>
        <taxon>Streptophyta</taxon>
        <taxon>Embryophyta</taxon>
        <taxon>Tracheophyta</taxon>
        <taxon>Spermatophyta</taxon>
        <taxon>Magnoliopsida</taxon>
        <taxon>eudicotyledons</taxon>
        <taxon>Gunneridae</taxon>
        <taxon>Pentapetalae</taxon>
        <taxon>rosids</taxon>
        <taxon>fabids</taxon>
        <taxon>Fagales</taxon>
        <taxon>Juglandaceae</taxon>
        <taxon>Juglans</taxon>
    </lineage>
</organism>
<name>A0A6P9E1M0_JUGRE</name>
<dbReference type="InterPro" id="IPR036397">
    <property type="entry name" value="RNaseH_sf"/>
</dbReference>
<evidence type="ECO:0000313" key="3">
    <source>
        <dbReference type="RefSeq" id="XP_035541970.1"/>
    </source>
</evidence>
<dbReference type="CDD" id="cd06222">
    <property type="entry name" value="RNase_H_like"/>
    <property type="match status" value="1"/>
</dbReference>
<proteinExistence type="predicted"/>
<accession>A0A6P9E1M0</accession>
<dbReference type="InterPro" id="IPR044730">
    <property type="entry name" value="RNase_H-like_dom_plant"/>
</dbReference>
<dbReference type="RefSeq" id="XP_035541970.1">
    <property type="nucleotide sequence ID" value="XM_035686077.1"/>
</dbReference>
<dbReference type="InterPro" id="IPR002156">
    <property type="entry name" value="RNaseH_domain"/>
</dbReference>
<protein>
    <submittedName>
        <fullName evidence="3">Uncharacterized protein LOC118344735</fullName>
    </submittedName>
</protein>
<dbReference type="SUPFAM" id="SSF53098">
    <property type="entry name" value="Ribonuclease H-like"/>
    <property type="match status" value="1"/>
</dbReference>
<gene>
    <name evidence="3" type="primary">LOC118344735</name>
</gene>